<keyword evidence="2" id="KW-1185">Reference proteome</keyword>
<gene>
    <name evidence="1" type="ORF">AUR66_02260</name>
</gene>
<accession>A0A0W1S0R7</accession>
<evidence type="ECO:0000313" key="2">
    <source>
        <dbReference type="Proteomes" id="UP000053157"/>
    </source>
</evidence>
<dbReference type="AlphaFoldDB" id="A0A0W1S0R7"/>
<comment type="caution">
    <text evidence="1">The sequence shown here is derived from an EMBL/GenBank/DDBJ whole genome shotgun (WGS) entry which is preliminary data.</text>
</comment>
<dbReference type="OrthoDB" id="307318at2157"/>
<dbReference type="EMBL" id="LOPV01000440">
    <property type="protein sequence ID" value="KTG19463.1"/>
    <property type="molecule type" value="Genomic_DNA"/>
</dbReference>
<sequence>MTDDPFALSIPQGWTVVIDEDTDDASAQTIYESPTCDYRVVVTEFARGLTLYWWVDIFARADGEWHRREVGLGDSYRDPEVVADAAQDAIDGLAEQSSGVLETYLDD</sequence>
<dbReference type="RefSeq" id="WP_058573070.1">
    <property type="nucleotide sequence ID" value="NZ_LOPV01000440.1"/>
</dbReference>
<evidence type="ECO:0000313" key="1">
    <source>
        <dbReference type="EMBL" id="KTG19463.1"/>
    </source>
</evidence>
<protein>
    <submittedName>
        <fullName evidence="1">Uncharacterized protein</fullName>
    </submittedName>
</protein>
<dbReference type="Proteomes" id="UP000053157">
    <property type="component" value="Unassembled WGS sequence"/>
</dbReference>
<proteinExistence type="predicted"/>
<name>A0A0W1S0R7_9EURY</name>
<reference evidence="1 2" key="1">
    <citation type="submission" date="2015-12" db="EMBL/GenBank/DDBJ databases">
        <title>Haloferax profundi sp. nov. isolated from the Discovery deep brine-seawater interface in the Red Sea.</title>
        <authorList>
            <person name="Zhang G."/>
            <person name="Stingl U."/>
            <person name="Rashid M."/>
        </authorList>
    </citation>
    <scope>NUCLEOTIDE SEQUENCE [LARGE SCALE GENOMIC DNA]</scope>
    <source>
        <strain evidence="1 2">SB29</strain>
    </source>
</reference>
<organism evidence="1 2">
    <name type="scientific">Haloferax profundi</name>
    <dbReference type="NCBI Taxonomy" id="1544718"/>
    <lineage>
        <taxon>Archaea</taxon>
        <taxon>Methanobacteriati</taxon>
        <taxon>Methanobacteriota</taxon>
        <taxon>Stenosarchaea group</taxon>
        <taxon>Halobacteria</taxon>
        <taxon>Halobacteriales</taxon>
        <taxon>Haloferacaceae</taxon>
        <taxon>Haloferax</taxon>
    </lineage>
</organism>